<proteinExistence type="predicted"/>
<dbReference type="Gene3D" id="1.10.260.40">
    <property type="entry name" value="lambda repressor-like DNA-binding domains"/>
    <property type="match status" value="1"/>
</dbReference>
<name>A0ABX7GN87_9PSED</name>
<evidence type="ECO:0000259" key="1">
    <source>
        <dbReference type="PROSITE" id="PS50943"/>
    </source>
</evidence>
<organism evidence="2 3">
    <name type="scientific">Pseudomonas granadensis</name>
    <dbReference type="NCBI Taxonomy" id="1421430"/>
    <lineage>
        <taxon>Bacteria</taxon>
        <taxon>Pseudomonadati</taxon>
        <taxon>Pseudomonadota</taxon>
        <taxon>Gammaproteobacteria</taxon>
        <taxon>Pseudomonadales</taxon>
        <taxon>Pseudomonadaceae</taxon>
        <taxon>Pseudomonas</taxon>
    </lineage>
</organism>
<dbReference type="Proteomes" id="UP000663686">
    <property type="component" value="Chromosome"/>
</dbReference>
<reference evidence="2 3" key="2">
    <citation type="submission" date="2021-03" db="EMBL/GenBank/DDBJ databases">
        <title>P. granadensis CT364 genome publication.</title>
        <authorList>
            <person name="Stach J."/>
            <person name="Montero-Calasanz Md.C."/>
        </authorList>
    </citation>
    <scope>NUCLEOTIDE SEQUENCE [LARGE SCALE GENOMIC DNA]</scope>
    <source>
        <strain evidence="2 3">CT364</strain>
    </source>
</reference>
<sequence length="271" mass="31482">MHDHFSTNLKHLCSHYRSISEVCRRLKINRGQFGKYLSGDSVPTSYNLKRICDFFGVEGYEIALPTDQFTSLLSDRHKPVDPAQITVPQRAIERLGRYSSTRMETLIGRYREYMRSPTHERVLCSLVEIKQENGQFVYVRDEPSIERRDGCADVAYHRYEGIAYYLRDRLFLIDYEYLASSEINLTILVPNFRGRNDRINGLKMGVTACDRRAPMCSQVVWEFLGRGAGRSDAAAVDQEHYEHHEHDKDLDADLRSRLSQAQVIDGIFRMF</sequence>
<dbReference type="SUPFAM" id="SSF47413">
    <property type="entry name" value="lambda repressor-like DNA-binding domains"/>
    <property type="match status" value="1"/>
</dbReference>
<dbReference type="InterPro" id="IPR001387">
    <property type="entry name" value="Cro/C1-type_HTH"/>
</dbReference>
<accession>A0ABX7GN87</accession>
<protein>
    <submittedName>
        <fullName evidence="2">Helix-turn-helix transcriptional regulator</fullName>
    </submittedName>
</protein>
<dbReference type="PROSITE" id="PS50943">
    <property type="entry name" value="HTH_CROC1"/>
    <property type="match status" value="1"/>
</dbReference>
<dbReference type="InterPro" id="IPR010982">
    <property type="entry name" value="Lambda_DNA-bd_dom_sf"/>
</dbReference>
<evidence type="ECO:0000313" key="2">
    <source>
        <dbReference type="EMBL" id="QRK86852.1"/>
    </source>
</evidence>
<reference evidence="2 3" key="1">
    <citation type="submission" date="2021-02" db="EMBL/GenBank/DDBJ databases">
        <authorList>
            <person name="Cea Torrescassana E."/>
        </authorList>
    </citation>
    <scope>NUCLEOTIDE SEQUENCE [LARGE SCALE GENOMIC DNA]</scope>
    <source>
        <strain evidence="2 3">CT364</strain>
    </source>
</reference>
<gene>
    <name evidence="2" type="ORF">JN757_14595</name>
</gene>
<evidence type="ECO:0000313" key="3">
    <source>
        <dbReference type="Proteomes" id="UP000663686"/>
    </source>
</evidence>
<keyword evidence="3" id="KW-1185">Reference proteome</keyword>
<feature type="domain" description="HTH cro/C1-type" evidence="1">
    <location>
        <begin position="18"/>
        <end position="62"/>
    </location>
</feature>
<dbReference type="EMBL" id="CP069352">
    <property type="protein sequence ID" value="QRK86852.1"/>
    <property type="molecule type" value="Genomic_DNA"/>
</dbReference>